<name>A0A6C0CSJ6_9ZZZZ</name>
<evidence type="ECO:0000256" key="1">
    <source>
        <dbReference type="SAM" id="Phobius"/>
    </source>
</evidence>
<feature type="transmembrane region" description="Helical" evidence="1">
    <location>
        <begin position="113"/>
        <end position="139"/>
    </location>
</feature>
<accession>A0A6C0CSJ6</accession>
<organism evidence="2">
    <name type="scientific">viral metagenome</name>
    <dbReference type="NCBI Taxonomy" id="1070528"/>
    <lineage>
        <taxon>unclassified sequences</taxon>
        <taxon>metagenomes</taxon>
        <taxon>organismal metagenomes</taxon>
    </lineage>
</organism>
<sequence length="158" mass="17985">MPVSTIDISNSCAFSIKHPDLSFTESVISIFLVILFNVGLLLHLRDIIIPTDTVQCPKSLHKQLSLSIEIYMNIGSYFFVFEAFISLLREFIFHIIFYKLQYAVSPDFLDKGLIAYTLFIVVIKALTAITLILLLIFIYTKSPPCIKHDVNPSKKILI</sequence>
<feature type="transmembrane region" description="Helical" evidence="1">
    <location>
        <begin position="27"/>
        <end position="49"/>
    </location>
</feature>
<dbReference type="EMBL" id="MN739474">
    <property type="protein sequence ID" value="QHT06669.1"/>
    <property type="molecule type" value="Genomic_DNA"/>
</dbReference>
<proteinExistence type="predicted"/>
<dbReference type="AlphaFoldDB" id="A0A6C0CSJ6"/>
<protein>
    <submittedName>
        <fullName evidence="2">Uncharacterized protein</fullName>
    </submittedName>
</protein>
<keyword evidence="1" id="KW-1133">Transmembrane helix</keyword>
<keyword evidence="1" id="KW-0812">Transmembrane</keyword>
<reference evidence="2" key="1">
    <citation type="journal article" date="2020" name="Nature">
        <title>Giant virus diversity and host interactions through global metagenomics.</title>
        <authorList>
            <person name="Schulz F."/>
            <person name="Roux S."/>
            <person name="Paez-Espino D."/>
            <person name="Jungbluth S."/>
            <person name="Walsh D.A."/>
            <person name="Denef V.J."/>
            <person name="McMahon K.D."/>
            <person name="Konstantinidis K.T."/>
            <person name="Eloe-Fadrosh E.A."/>
            <person name="Kyrpides N.C."/>
            <person name="Woyke T."/>
        </authorList>
    </citation>
    <scope>NUCLEOTIDE SEQUENCE</scope>
    <source>
        <strain evidence="2">GVMAG-M-3300021473-15</strain>
    </source>
</reference>
<evidence type="ECO:0000313" key="2">
    <source>
        <dbReference type="EMBL" id="QHT06669.1"/>
    </source>
</evidence>
<keyword evidence="1" id="KW-0472">Membrane</keyword>
<feature type="transmembrane region" description="Helical" evidence="1">
    <location>
        <begin position="70"/>
        <end position="93"/>
    </location>
</feature>